<evidence type="ECO:0000313" key="1">
    <source>
        <dbReference type="EMBL" id="TFB02189.1"/>
    </source>
</evidence>
<dbReference type="Proteomes" id="UP001642720">
    <property type="component" value="Unassembled WGS sequence"/>
</dbReference>
<name>A0ABY2H3D1_9HYPO</name>
<dbReference type="GeneID" id="300577407"/>
<dbReference type="PANTHER" id="PTHR48182:SF3">
    <property type="entry name" value="DUF676 DOMAIN-CONTAINING PROTEIN"/>
    <property type="match status" value="1"/>
</dbReference>
<dbReference type="SUPFAM" id="SSF53474">
    <property type="entry name" value="alpha/beta-Hydrolases"/>
    <property type="match status" value="1"/>
</dbReference>
<dbReference type="InterPro" id="IPR029058">
    <property type="entry name" value="AB_hydrolase_fold"/>
</dbReference>
<dbReference type="Gene3D" id="1.25.40.10">
    <property type="entry name" value="Tetratricopeptide repeat domain"/>
    <property type="match status" value="1"/>
</dbReference>
<protein>
    <recommendedName>
        <fullName evidence="3">GPI inositol-deacylase</fullName>
    </recommendedName>
</protein>
<sequence>MSSTGIDSLSLLAAIIVAICTYHCVLRRLTRSTAKPSETPKADASPNLKTTFRVSGVPLSWDQELLQSLITSKTSISDVVIESLAHEAGVDLQTATVTLGTNPPKLQNGRTWQIPLPQEPDSQPVGEQWLAIEKDFHGITTLYAPPPEDHRIDIVALSGLGHHAFGAFTDKRGTHMWLRDSLPWHLVSETLGRPMARVMIYGYDSAIAGSKSMQNIEDLATMFHSSLHALAANPTGRPIILIGHSFGGLIIKQALISLSRSKNPDDDRLFRAVCGVIFIGTPHDGMDVSSLIPSVGDRANRSLIESISRLNSQVLSIQQRDFHRVLGNGCDMEVFCFYETVESPTAQQDENGEWTMTGPPTFLVTKSSATYCRPWEDGPQHICAIARPHSDLVRFGPHDADYRTVKERIRGIARRALEARRLLPTAAPKSSTAVNSGLRNNGNATEEDVAITSLMHNSAQNNRRGERQIADLLVQAASMRAREVDAKHVNTLAYSDNLELAFNEEGWWKEAENLMSQLSEKRKQILNKEE</sequence>
<evidence type="ECO:0008006" key="3">
    <source>
        <dbReference type="Google" id="ProtNLM"/>
    </source>
</evidence>
<accession>A0ABY2H3D1</accession>
<comment type="caution">
    <text evidence="1">The sequence shown here is derived from an EMBL/GenBank/DDBJ whole genome shotgun (WGS) entry which is preliminary data.</text>
</comment>
<reference evidence="1 2" key="1">
    <citation type="submission" date="2018-01" db="EMBL/GenBank/DDBJ databases">
        <title>Genome characterization of the sugarcane-associated fungus Trichoderma ghanense CCMA-1212 and their application in lignocelulose bioconversion.</title>
        <authorList>
            <person name="Steindorff A.S."/>
            <person name="Mendes T.D."/>
            <person name="Vilela E.S.D."/>
            <person name="Rodrigues D.S."/>
            <person name="Formighieri E.F."/>
            <person name="Melo I.S."/>
            <person name="Favaro L.C.L."/>
        </authorList>
    </citation>
    <scope>NUCLEOTIDE SEQUENCE [LARGE SCALE GENOMIC DNA]</scope>
    <source>
        <strain evidence="1 2">CCMA-1212</strain>
    </source>
</reference>
<dbReference type="InterPro" id="IPR052374">
    <property type="entry name" value="SERAC1"/>
</dbReference>
<dbReference type="Gene3D" id="3.40.50.1820">
    <property type="entry name" value="alpha/beta hydrolase"/>
    <property type="match status" value="1"/>
</dbReference>
<keyword evidence="2" id="KW-1185">Reference proteome</keyword>
<organism evidence="1 2">
    <name type="scientific">Trichoderma ghanense</name>
    <dbReference type="NCBI Taxonomy" id="65468"/>
    <lineage>
        <taxon>Eukaryota</taxon>
        <taxon>Fungi</taxon>
        <taxon>Dikarya</taxon>
        <taxon>Ascomycota</taxon>
        <taxon>Pezizomycotina</taxon>
        <taxon>Sordariomycetes</taxon>
        <taxon>Hypocreomycetidae</taxon>
        <taxon>Hypocreales</taxon>
        <taxon>Hypocreaceae</taxon>
        <taxon>Trichoderma</taxon>
    </lineage>
</organism>
<gene>
    <name evidence="1" type="ORF">CCMA1212_005710</name>
</gene>
<proteinExistence type="predicted"/>
<evidence type="ECO:0000313" key="2">
    <source>
        <dbReference type="Proteomes" id="UP001642720"/>
    </source>
</evidence>
<dbReference type="EMBL" id="PPTA01000007">
    <property type="protein sequence ID" value="TFB02189.1"/>
    <property type="molecule type" value="Genomic_DNA"/>
</dbReference>
<dbReference type="PANTHER" id="PTHR48182">
    <property type="entry name" value="PROTEIN SERAC1"/>
    <property type="match status" value="1"/>
</dbReference>
<dbReference type="InterPro" id="IPR011990">
    <property type="entry name" value="TPR-like_helical_dom_sf"/>
</dbReference>
<dbReference type="RefSeq" id="XP_073558390.1">
    <property type="nucleotide sequence ID" value="XM_073702957.1"/>
</dbReference>